<evidence type="ECO:0000256" key="4">
    <source>
        <dbReference type="ARBA" id="ARBA00022692"/>
    </source>
</evidence>
<dbReference type="InterPro" id="IPR001851">
    <property type="entry name" value="ABC_transp_permease"/>
</dbReference>
<keyword evidence="6 9" id="KW-1133">Transmembrane helix</keyword>
<evidence type="ECO:0000256" key="3">
    <source>
        <dbReference type="ARBA" id="ARBA00022475"/>
    </source>
</evidence>
<evidence type="ECO:0000313" key="10">
    <source>
        <dbReference type="EMBL" id="MDO5973620.1"/>
    </source>
</evidence>
<evidence type="ECO:0000256" key="6">
    <source>
        <dbReference type="ARBA" id="ARBA00022989"/>
    </source>
</evidence>
<accession>A0ABT8WKD1</accession>
<feature type="transmembrane region" description="Helical" evidence="9">
    <location>
        <begin position="64"/>
        <end position="84"/>
    </location>
</feature>
<dbReference type="RefSeq" id="WP_303300728.1">
    <property type="nucleotide sequence ID" value="NZ_BAABDA010000051.1"/>
</dbReference>
<keyword evidence="2" id="KW-0813">Transport</keyword>
<evidence type="ECO:0000256" key="7">
    <source>
        <dbReference type="ARBA" id="ARBA00023136"/>
    </source>
</evidence>
<dbReference type="EMBL" id="JAUOEL010000002">
    <property type="protein sequence ID" value="MDO5973620.1"/>
    <property type="molecule type" value="Genomic_DNA"/>
</dbReference>
<gene>
    <name evidence="10" type="primary">urtB</name>
    <name evidence="10" type="ORF">Q4Q40_05445</name>
</gene>
<name>A0ABT8WKD1_9FLAO</name>
<evidence type="ECO:0000256" key="5">
    <source>
        <dbReference type="ARBA" id="ARBA00022970"/>
    </source>
</evidence>
<reference evidence="10" key="1">
    <citation type="submission" date="2023-07" db="EMBL/GenBank/DDBJ databases">
        <title>Two novel species in the genus Flavivirga.</title>
        <authorList>
            <person name="Kwon K."/>
        </authorList>
    </citation>
    <scope>NUCLEOTIDE SEQUENCE</scope>
    <source>
        <strain evidence="10">KACC 14158</strain>
    </source>
</reference>
<evidence type="ECO:0000256" key="1">
    <source>
        <dbReference type="ARBA" id="ARBA00004651"/>
    </source>
</evidence>
<organism evidence="10 11">
    <name type="scientific">Flavivirga jejuensis</name>
    <dbReference type="NCBI Taxonomy" id="870487"/>
    <lineage>
        <taxon>Bacteria</taxon>
        <taxon>Pseudomonadati</taxon>
        <taxon>Bacteroidota</taxon>
        <taxon>Flavobacteriia</taxon>
        <taxon>Flavobacteriales</taxon>
        <taxon>Flavobacteriaceae</taxon>
        <taxon>Flavivirga</taxon>
    </lineage>
</organism>
<evidence type="ECO:0000313" key="11">
    <source>
        <dbReference type="Proteomes" id="UP001176806"/>
    </source>
</evidence>
<evidence type="ECO:0000256" key="8">
    <source>
        <dbReference type="ARBA" id="ARBA00037998"/>
    </source>
</evidence>
<keyword evidence="3" id="KW-1003">Cell membrane</keyword>
<keyword evidence="4 9" id="KW-0812">Transmembrane</keyword>
<feature type="transmembrane region" description="Helical" evidence="9">
    <location>
        <begin position="197"/>
        <end position="220"/>
    </location>
</feature>
<keyword evidence="7 9" id="KW-0472">Membrane</keyword>
<comment type="subcellular location">
    <subcellularLocation>
        <location evidence="1">Cell membrane</location>
        <topology evidence="1">Multi-pass membrane protein</topology>
    </subcellularLocation>
</comment>
<dbReference type="PANTHER" id="PTHR11795:SF447">
    <property type="entry name" value="ABC TRANSPORTER PERMEASE PROTEIN"/>
    <property type="match status" value="1"/>
</dbReference>
<dbReference type="InterPro" id="IPR052157">
    <property type="entry name" value="BCAA_transport_permease"/>
</dbReference>
<feature type="transmembrane region" description="Helical" evidence="9">
    <location>
        <begin position="12"/>
        <end position="35"/>
    </location>
</feature>
<protein>
    <submittedName>
        <fullName evidence="10">Urea ABC transporter permease subunit UrtB</fullName>
    </submittedName>
</protein>
<comment type="caution">
    <text evidence="10">The sequence shown here is derived from an EMBL/GenBank/DDBJ whole genome shotgun (WGS) entry which is preliminary data.</text>
</comment>
<feature type="transmembrane region" description="Helical" evidence="9">
    <location>
        <begin position="145"/>
        <end position="165"/>
    </location>
</feature>
<feature type="transmembrane region" description="Helical" evidence="9">
    <location>
        <begin position="267"/>
        <end position="283"/>
    </location>
</feature>
<keyword evidence="11" id="KW-1185">Reference proteome</keyword>
<evidence type="ECO:0000256" key="2">
    <source>
        <dbReference type="ARBA" id="ARBA00022448"/>
    </source>
</evidence>
<dbReference type="Pfam" id="PF02653">
    <property type="entry name" value="BPD_transp_2"/>
    <property type="match status" value="1"/>
</dbReference>
<dbReference type="PANTHER" id="PTHR11795">
    <property type="entry name" value="BRANCHED-CHAIN AMINO ACID TRANSPORT SYSTEM PERMEASE PROTEIN LIVH"/>
    <property type="match status" value="1"/>
</dbReference>
<dbReference type="CDD" id="cd06582">
    <property type="entry name" value="TM_PBP1_LivH_like"/>
    <property type="match status" value="1"/>
</dbReference>
<dbReference type="NCBIfam" id="TIGR03409">
    <property type="entry name" value="urea_trans_UrtB"/>
    <property type="match status" value="1"/>
</dbReference>
<feature type="transmembrane region" description="Helical" evidence="9">
    <location>
        <begin position="232"/>
        <end position="255"/>
    </location>
</feature>
<evidence type="ECO:0000256" key="9">
    <source>
        <dbReference type="SAM" id="Phobius"/>
    </source>
</evidence>
<dbReference type="InterPro" id="IPR017779">
    <property type="entry name" value="ABC_UrtB_bac"/>
</dbReference>
<keyword evidence="5" id="KW-0029">Amino-acid transport</keyword>
<dbReference type="Proteomes" id="UP001176806">
    <property type="component" value="Unassembled WGS sequence"/>
</dbReference>
<proteinExistence type="inferred from homology"/>
<comment type="similarity">
    <text evidence="8">Belongs to the binding-protein-dependent transport system permease family. LivHM subfamily.</text>
</comment>
<sequence length="297" mass="32252">MGDFIPFLFNGLSISSILLLTAIGLSIVFGMMGVINFAHGEFIMIGCYSSYIVSLVLGSEGSWLTLLLAFILSFILSFGIGYLIERLVIRKLYARPLDSILATWGISLILQQLARNIFGSNNVDAPMPKILSKGWEVTEDITLPFNRIFIILFAVLVCLFVYYFIYKTPKGRILQAVMQNRSMASCIGINTKKADAFTFSFGCGLAGIAGICISMLGSVGPSTGQNYIIDTFLVVILGGIGGLRGTILGALLIGISSPFIENFTTSSMAKVIILSLVLIVLHYKPQGLSPMKDRTID</sequence>